<sequence>MTTIVLLSRDSGLLAQLQAAFARQAPDLQVVLADDPHAVHARVAACWYPPADSLGRLPKLQLVHSVAAGVDHLATDPSAADVPTCRVVDPDHRQGMTEYVRWAVIHYHRDFDLAMEQQRRNQWQRHPQRTAAQFKVGVMGLGSLGAAIASDLSSAGYPVRGWARSSRDLPGVSCHHGENQFAAFLDGLDMLVNLLPLTDATRHILCARTFNALARGAAIINGGRGQHLRIDDLQQALASGQIRGAVLDVFEHEPLPADDPLWQTPGVVITPHMASAASHDCIAQQVAENTRRLLANEPLNNLVNPSLGY</sequence>
<evidence type="ECO:0000313" key="5">
    <source>
        <dbReference type="Proteomes" id="UP000198606"/>
    </source>
</evidence>
<reference evidence="4 5" key="1">
    <citation type="submission" date="2016-10" db="EMBL/GenBank/DDBJ databases">
        <authorList>
            <person name="de Groot N.N."/>
        </authorList>
    </citation>
    <scope>NUCLEOTIDE SEQUENCE [LARGE SCALE GENOMIC DNA]</scope>
    <source>
        <strain evidence="4 5">LMG 18387</strain>
    </source>
</reference>
<keyword evidence="2" id="KW-0520">NAD</keyword>
<protein>
    <submittedName>
        <fullName evidence="4">Glyoxylate/hydroxypyruvate reductase A</fullName>
    </submittedName>
</protein>
<organism evidence="4 5">
    <name type="scientific">Phytopseudomonas flavescens</name>
    <dbReference type="NCBI Taxonomy" id="29435"/>
    <lineage>
        <taxon>Bacteria</taxon>
        <taxon>Pseudomonadati</taxon>
        <taxon>Pseudomonadota</taxon>
        <taxon>Gammaproteobacteria</taxon>
        <taxon>Pseudomonadales</taxon>
        <taxon>Pseudomonadaceae</taxon>
        <taxon>Phytopseudomonas</taxon>
    </lineage>
</organism>
<dbReference type="InterPro" id="IPR036291">
    <property type="entry name" value="NAD(P)-bd_dom_sf"/>
</dbReference>
<dbReference type="GO" id="GO:0016491">
    <property type="term" value="F:oxidoreductase activity"/>
    <property type="evidence" value="ECO:0007669"/>
    <property type="project" value="UniProtKB-KW"/>
</dbReference>
<name>A0A1G8KDD6_9GAMM</name>
<dbReference type="STRING" id="29435.SAMN05216588_11669"/>
<dbReference type="Proteomes" id="UP000198606">
    <property type="component" value="Unassembled WGS sequence"/>
</dbReference>
<dbReference type="AlphaFoldDB" id="A0A1G8KDD6"/>
<keyword evidence="1" id="KW-0560">Oxidoreductase</keyword>
<dbReference type="Gene3D" id="3.40.50.720">
    <property type="entry name" value="NAD(P)-binding Rossmann-like Domain"/>
    <property type="match status" value="2"/>
</dbReference>
<dbReference type="CDD" id="cd12164">
    <property type="entry name" value="GDH_like_2"/>
    <property type="match status" value="1"/>
</dbReference>
<evidence type="ECO:0000256" key="1">
    <source>
        <dbReference type="ARBA" id="ARBA00023002"/>
    </source>
</evidence>
<dbReference type="PANTHER" id="PTHR43333">
    <property type="entry name" value="2-HACID_DH_C DOMAIN-CONTAINING PROTEIN"/>
    <property type="match status" value="1"/>
</dbReference>
<proteinExistence type="predicted"/>
<dbReference type="SUPFAM" id="SSF51735">
    <property type="entry name" value="NAD(P)-binding Rossmann-fold domains"/>
    <property type="match status" value="1"/>
</dbReference>
<dbReference type="SUPFAM" id="SSF52283">
    <property type="entry name" value="Formate/glycerate dehydrogenase catalytic domain-like"/>
    <property type="match status" value="1"/>
</dbReference>
<evidence type="ECO:0000259" key="3">
    <source>
        <dbReference type="Pfam" id="PF02826"/>
    </source>
</evidence>
<evidence type="ECO:0000256" key="2">
    <source>
        <dbReference type="ARBA" id="ARBA00023027"/>
    </source>
</evidence>
<keyword evidence="4" id="KW-0670">Pyruvate</keyword>
<dbReference type="GO" id="GO:0051287">
    <property type="term" value="F:NAD binding"/>
    <property type="evidence" value="ECO:0007669"/>
    <property type="project" value="InterPro"/>
</dbReference>
<dbReference type="Pfam" id="PF02826">
    <property type="entry name" value="2-Hacid_dh_C"/>
    <property type="match status" value="1"/>
</dbReference>
<dbReference type="EMBL" id="FNDG01000016">
    <property type="protein sequence ID" value="SDI40840.1"/>
    <property type="molecule type" value="Genomic_DNA"/>
</dbReference>
<evidence type="ECO:0000313" key="4">
    <source>
        <dbReference type="EMBL" id="SDI40840.1"/>
    </source>
</evidence>
<dbReference type="PANTHER" id="PTHR43333:SF1">
    <property type="entry name" value="D-ISOMER SPECIFIC 2-HYDROXYACID DEHYDROGENASE NAD-BINDING DOMAIN-CONTAINING PROTEIN"/>
    <property type="match status" value="1"/>
</dbReference>
<accession>A0A1G8KDD6</accession>
<gene>
    <name evidence="4" type="ORF">SAMN05216588_11669</name>
</gene>
<dbReference type="InterPro" id="IPR006140">
    <property type="entry name" value="D-isomer_DH_NAD-bd"/>
</dbReference>
<dbReference type="RefSeq" id="WP_084307595.1">
    <property type="nucleotide sequence ID" value="NZ_FNDG01000016.1"/>
</dbReference>
<feature type="domain" description="D-isomer specific 2-hydroxyacid dehydrogenase NAD-binding" evidence="3">
    <location>
        <begin position="104"/>
        <end position="274"/>
    </location>
</feature>